<feature type="non-terminal residue" evidence="1">
    <location>
        <position position="82"/>
    </location>
</feature>
<organism evidence="1 2">
    <name type="scientific">Pogonophryne albipinna</name>
    <dbReference type="NCBI Taxonomy" id="1090488"/>
    <lineage>
        <taxon>Eukaryota</taxon>
        <taxon>Metazoa</taxon>
        <taxon>Chordata</taxon>
        <taxon>Craniata</taxon>
        <taxon>Vertebrata</taxon>
        <taxon>Euteleostomi</taxon>
        <taxon>Actinopterygii</taxon>
        <taxon>Neopterygii</taxon>
        <taxon>Teleostei</taxon>
        <taxon>Neoteleostei</taxon>
        <taxon>Acanthomorphata</taxon>
        <taxon>Eupercaria</taxon>
        <taxon>Perciformes</taxon>
        <taxon>Notothenioidei</taxon>
        <taxon>Pogonophryne</taxon>
    </lineage>
</organism>
<dbReference type="EMBL" id="JAPTMU010000234">
    <property type="protein sequence ID" value="KAJ4920000.1"/>
    <property type="molecule type" value="Genomic_DNA"/>
</dbReference>
<sequence>LPLNPSHMELVAAFAVGFSSLTLRSRSLRVQSEPDLNTPKIKWNSAVSVFASNITSHALLLGSRCVNSLLTGCFQLRGAGCG</sequence>
<keyword evidence="2" id="KW-1185">Reference proteome</keyword>
<gene>
    <name evidence="1" type="ORF">JOQ06_022072</name>
</gene>
<dbReference type="Proteomes" id="UP001219934">
    <property type="component" value="Unassembled WGS sequence"/>
</dbReference>
<accession>A0AAD6A7R4</accession>
<proteinExistence type="predicted"/>
<protein>
    <submittedName>
        <fullName evidence="1">Uncharacterized protein</fullName>
    </submittedName>
</protein>
<dbReference type="AlphaFoldDB" id="A0AAD6A7R4"/>
<reference evidence="1" key="1">
    <citation type="submission" date="2022-11" db="EMBL/GenBank/DDBJ databases">
        <title>Chromosome-level genome of Pogonophryne albipinna.</title>
        <authorList>
            <person name="Jo E."/>
        </authorList>
    </citation>
    <scope>NUCLEOTIDE SEQUENCE</scope>
    <source>
        <strain evidence="1">SGF0006</strain>
        <tissue evidence="1">Muscle</tissue>
    </source>
</reference>
<evidence type="ECO:0000313" key="1">
    <source>
        <dbReference type="EMBL" id="KAJ4920000.1"/>
    </source>
</evidence>
<evidence type="ECO:0000313" key="2">
    <source>
        <dbReference type="Proteomes" id="UP001219934"/>
    </source>
</evidence>
<name>A0AAD6A7R4_9TELE</name>
<feature type="non-terminal residue" evidence="1">
    <location>
        <position position="1"/>
    </location>
</feature>
<comment type="caution">
    <text evidence="1">The sequence shown here is derived from an EMBL/GenBank/DDBJ whole genome shotgun (WGS) entry which is preliminary data.</text>
</comment>